<evidence type="ECO:0000256" key="7">
    <source>
        <dbReference type="ARBA" id="ARBA00022989"/>
    </source>
</evidence>
<keyword evidence="10" id="KW-0407">Ion channel</keyword>
<feature type="transmembrane region" description="Helical" evidence="12">
    <location>
        <begin position="199"/>
        <end position="219"/>
    </location>
</feature>
<keyword evidence="5" id="KW-0631">Potassium channel</keyword>
<comment type="subcellular location">
    <subcellularLocation>
        <location evidence="1">Membrane</location>
        <topology evidence="1">Multi-pass membrane protein</topology>
    </subcellularLocation>
</comment>
<evidence type="ECO:0000256" key="10">
    <source>
        <dbReference type="ARBA" id="ARBA00023303"/>
    </source>
</evidence>
<evidence type="ECO:0000256" key="2">
    <source>
        <dbReference type="ARBA" id="ARBA00022448"/>
    </source>
</evidence>
<dbReference type="Proteomes" id="UP000268093">
    <property type="component" value="Unassembled WGS sequence"/>
</dbReference>
<dbReference type="OrthoDB" id="297496at2759"/>
<evidence type="ECO:0000256" key="6">
    <source>
        <dbReference type="ARBA" id="ARBA00022958"/>
    </source>
</evidence>
<dbReference type="InterPro" id="IPR036291">
    <property type="entry name" value="NAD(P)-bd_dom_sf"/>
</dbReference>
<feature type="domain" description="RCK N-terminal" evidence="13">
    <location>
        <begin position="350"/>
        <end position="471"/>
    </location>
</feature>
<dbReference type="AlphaFoldDB" id="A0A433CWA8"/>
<reference evidence="14 15" key="1">
    <citation type="journal article" date="2018" name="New Phytol.">
        <title>Phylogenomics of Endogonaceae and evolution of mycorrhizas within Mucoromycota.</title>
        <authorList>
            <person name="Chang Y."/>
            <person name="Desiro A."/>
            <person name="Na H."/>
            <person name="Sandor L."/>
            <person name="Lipzen A."/>
            <person name="Clum A."/>
            <person name="Barry K."/>
            <person name="Grigoriev I.V."/>
            <person name="Martin F.M."/>
            <person name="Stajich J.E."/>
            <person name="Smith M.E."/>
            <person name="Bonito G."/>
            <person name="Spatafora J.W."/>
        </authorList>
    </citation>
    <scope>NUCLEOTIDE SEQUENCE [LARGE SCALE GENOMIC DNA]</scope>
    <source>
        <strain evidence="14 15">GMNB39</strain>
    </source>
</reference>
<feature type="compositionally biased region" description="Polar residues" evidence="11">
    <location>
        <begin position="16"/>
        <end position="35"/>
    </location>
</feature>
<name>A0A433CWA8_9FUNG</name>
<dbReference type="PANTHER" id="PTHR10027:SF10">
    <property type="entry name" value="SLOWPOKE 2, ISOFORM D"/>
    <property type="match status" value="1"/>
</dbReference>
<dbReference type="GO" id="GO:0005267">
    <property type="term" value="F:potassium channel activity"/>
    <property type="evidence" value="ECO:0007669"/>
    <property type="project" value="UniProtKB-KW"/>
</dbReference>
<evidence type="ECO:0000256" key="12">
    <source>
        <dbReference type="SAM" id="Phobius"/>
    </source>
</evidence>
<evidence type="ECO:0000313" key="14">
    <source>
        <dbReference type="EMBL" id="RUP42844.1"/>
    </source>
</evidence>
<dbReference type="SUPFAM" id="SSF51735">
    <property type="entry name" value="NAD(P)-binding Rossmann-fold domains"/>
    <property type="match status" value="1"/>
</dbReference>
<sequence length="564" mass="63465">MDIVDAQCPKFIQVVQAQKSPQKTKQPSTSSITSRQPHHHHLNNHNEGSRRMTTTPDFGLFSAASFVGNTAVPVRRKLKEANWRERLTFWFDTSKVRDIREDYRILVFSLKGNPTQSLVFINNRGAGGRAWELLDATLSLLFVMVYIWNTKYVKVDGLKQPLPFFNKIVDLILAALILLQFLPRILVAPHPTSYLVSSYSIITLIATVPVILAFCLSTFDWQETAGEDIVHTYMSAGKIVSIHLPIPFRPPPPSCWPMPPACQKCNAPDVQHHQKVTSARHYHPLHPSHCHCVRAYHHVQAEPDNDFTRLVILYVMISGAIFIPTRLSELLTLIQQRSKYTHSYKPKDGQSHVIVSGGNFEVTSLLEFLREFFCEDHGWGVVNTKVIVLNLNEPSEELGLLLGDPSYANRVKYIKGSATSFHSLDKVKAHTASAAFLLSSKLTNDDASDEDAEQMMRALAMKKYNPNLKLYAQVHLPDNVPHFDFLGRHLSWRVQHGPPGTERSDPWICVAASATHHVANGRAVSGDNERDSEKAWYVNVVELMGSVRNESEIERGNEDGSASL</sequence>
<feature type="transmembrane region" description="Helical" evidence="12">
    <location>
        <begin position="168"/>
        <end position="187"/>
    </location>
</feature>
<dbReference type="Pfam" id="PF22614">
    <property type="entry name" value="Slo-like_RCK"/>
    <property type="match status" value="1"/>
</dbReference>
<keyword evidence="8" id="KW-0406">Ion transport</keyword>
<evidence type="ECO:0000256" key="4">
    <source>
        <dbReference type="ARBA" id="ARBA00022692"/>
    </source>
</evidence>
<dbReference type="InterPro" id="IPR047871">
    <property type="entry name" value="K_chnl_Slo-like"/>
</dbReference>
<gene>
    <name evidence="14" type="ORF">BC936DRAFT_137995</name>
</gene>
<evidence type="ECO:0000256" key="3">
    <source>
        <dbReference type="ARBA" id="ARBA00022538"/>
    </source>
</evidence>
<evidence type="ECO:0000256" key="9">
    <source>
        <dbReference type="ARBA" id="ARBA00023136"/>
    </source>
</evidence>
<keyword evidence="6" id="KW-0630">Potassium</keyword>
<comment type="caution">
    <text evidence="14">The sequence shown here is derived from an EMBL/GenBank/DDBJ whole genome shotgun (WGS) entry which is preliminary data.</text>
</comment>
<dbReference type="InterPro" id="IPR003148">
    <property type="entry name" value="RCK_N"/>
</dbReference>
<protein>
    <recommendedName>
        <fullName evidence="13">RCK N-terminal domain-containing protein</fullName>
    </recommendedName>
</protein>
<feature type="transmembrane region" description="Helical" evidence="12">
    <location>
        <begin position="130"/>
        <end position="148"/>
    </location>
</feature>
<keyword evidence="4 12" id="KW-0812">Transmembrane</keyword>
<evidence type="ECO:0000256" key="5">
    <source>
        <dbReference type="ARBA" id="ARBA00022826"/>
    </source>
</evidence>
<evidence type="ECO:0000313" key="15">
    <source>
        <dbReference type="Proteomes" id="UP000268093"/>
    </source>
</evidence>
<feature type="region of interest" description="Disordered" evidence="11">
    <location>
        <begin position="16"/>
        <end position="50"/>
    </location>
</feature>
<evidence type="ECO:0000256" key="1">
    <source>
        <dbReference type="ARBA" id="ARBA00004141"/>
    </source>
</evidence>
<evidence type="ECO:0000256" key="11">
    <source>
        <dbReference type="SAM" id="MobiDB-lite"/>
    </source>
</evidence>
<accession>A0A433CWA8</accession>
<proteinExistence type="predicted"/>
<dbReference type="Gene3D" id="3.40.50.720">
    <property type="entry name" value="NAD(P)-binding Rossmann-like Domain"/>
    <property type="match status" value="1"/>
</dbReference>
<keyword evidence="2" id="KW-0813">Transport</keyword>
<organism evidence="14 15">
    <name type="scientific">Jimgerdemannia flammicorona</name>
    <dbReference type="NCBI Taxonomy" id="994334"/>
    <lineage>
        <taxon>Eukaryota</taxon>
        <taxon>Fungi</taxon>
        <taxon>Fungi incertae sedis</taxon>
        <taxon>Mucoromycota</taxon>
        <taxon>Mucoromycotina</taxon>
        <taxon>Endogonomycetes</taxon>
        <taxon>Endogonales</taxon>
        <taxon>Endogonaceae</taxon>
        <taxon>Jimgerdemannia</taxon>
    </lineage>
</organism>
<dbReference type="GO" id="GO:0016020">
    <property type="term" value="C:membrane"/>
    <property type="evidence" value="ECO:0007669"/>
    <property type="project" value="UniProtKB-SubCell"/>
</dbReference>
<keyword evidence="3" id="KW-0633">Potassium transport</keyword>
<evidence type="ECO:0000259" key="13">
    <source>
        <dbReference type="Pfam" id="PF22614"/>
    </source>
</evidence>
<dbReference type="EMBL" id="RBNI01012284">
    <property type="protein sequence ID" value="RUP42844.1"/>
    <property type="molecule type" value="Genomic_DNA"/>
</dbReference>
<evidence type="ECO:0000256" key="8">
    <source>
        <dbReference type="ARBA" id="ARBA00023065"/>
    </source>
</evidence>
<keyword evidence="7 12" id="KW-1133">Transmembrane helix</keyword>
<dbReference type="PANTHER" id="PTHR10027">
    <property type="entry name" value="CALCIUM-ACTIVATED POTASSIUM CHANNEL ALPHA CHAIN"/>
    <property type="match status" value="1"/>
</dbReference>
<keyword evidence="9 12" id="KW-0472">Membrane</keyword>
<keyword evidence="15" id="KW-1185">Reference proteome</keyword>